<dbReference type="EMBL" id="ML732305">
    <property type="protein sequence ID" value="KAB8070346.1"/>
    <property type="molecule type" value="Genomic_DNA"/>
</dbReference>
<evidence type="ECO:0000313" key="2">
    <source>
        <dbReference type="Proteomes" id="UP000326565"/>
    </source>
</evidence>
<gene>
    <name evidence="1" type="ORF">BDV29DRAFT_181005</name>
</gene>
<protein>
    <recommendedName>
        <fullName evidence="3">Endonuclease/exonuclease/phosphatase domain-containing protein</fullName>
    </recommendedName>
</protein>
<dbReference type="Gene3D" id="3.60.10.10">
    <property type="entry name" value="Endonuclease/exonuclease/phosphatase"/>
    <property type="match status" value="1"/>
</dbReference>
<reference evidence="1 2" key="1">
    <citation type="submission" date="2019-04" db="EMBL/GenBank/DDBJ databases">
        <title>Friends and foes A comparative genomics study of 23 Aspergillus species from section Flavi.</title>
        <authorList>
            <consortium name="DOE Joint Genome Institute"/>
            <person name="Kjaerbolling I."/>
            <person name="Vesth T."/>
            <person name="Frisvad J.C."/>
            <person name="Nybo J.L."/>
            <person name="Theobald S."/>
            <person name="Kildgaard S."/>
            <person name="Isbrandt T."/>
            <person name="Kuo A."/>
            <person name="Sato A."/>
            <person name="Lyhne E.K."/>
            <person name="Kogle M.E."/>
            <person name="Wiebenga A."/>
            <person name="Kun R.S."/>
            <person name="Lubbers R.J."/>
            <person name="Makela M.R."/>
            <person name="Barry K."/>
            <person name="Chovatia M."/>
            <person name="Clum A."/>
            <person name="Daum C."/>
            <person name="Haridas S."/>
            <person name="He G."/>
            <person name="LaButti K."/>
            <person name="Lipzen A."/>
            <person name="Mondo S."/>
            <person name="Riley R."/>
            <person name="Salamov A."/>
            <person name="Simmons B.A."/>
            <person name="Magnuson J.K."/>
            <person name="Henrissat B."/>
            <person name="Mortensen U.H."/>
            <person name="Larsen T.O."/>
            <person name="Devries R.P."/>
            <person name="Grigoriev I.V."/>
            <person name="Machida M."/>
            <person name="Baker S.E."/>
            <person name="Andersen M.R."/>
        </authorList>
    </citation>
    <scope>NUCLEOTIDE SEQUENCE [LARGE SCALE GENOMIC DNA]</scope>
    <source>
        <strain evidence="1 2">CBS 151.66</strain>
    </source>
</reference>
<evidence type="ECO:0000313" key="1">
    <source>
        <dbReference type="EMBL" id="KAB8070346.1"/>
    </source>
</evidence>
<dbReference type="InterPro" id="IPR036691">
    <property type="entry name" value="Endo/exonu/phosph_ase_sf"/>
</dbReference>
<sequence length="122" mass="14035">MITYELGQWQSTIDLMMASDSLKQRLTLCQCHPTEHGADHRAIEATFADPAQLTPPTRELNKPPRYQWKKAPWDEITKQLHQTRTSVPEIQDATELERQLRPLMNKVSGAIKAWVPHVRPSP</sequence>
<dbReference type="OrthoDB" id="4464205at2759"/>
<keyword evidence="2" id="KW-1185">Reference proteome</keyword>
<proteinExistence type="predicted"/>
<evidence type="ECO:0008006" key="3">
    <source>
        <dbReference type="Google" id="ProtNLM"/>
    </source>
</evidence>
<dbReference type="Proteomes" id="UP000326565">
    <property type="component" value="Unassembled WGS sequence"/>
</dbReference>
<dbReference type="AlphaFoldDB" id="A0A5N5WP88"/>
<organism evidence="1 2">
    <name type="scientific">Aspergillus leporis</name>
    <dbReference type="NCBI Taxonomy" id="41062"/>
    <lineage>
        <taxon>Eukaryota</taxon>
        <taxon>Fungi</taxon>
        <taxon>Dikarya</taxon>
        <taxon>Ascomycota</taxon>
        <taxon>Pezizomycotina</taxon>
        <taxon>Eurotiomycetes</taxon>
        <taxon>Eurotiomycetidae</taxon>
        <taxon>Eurotiales</taxon>
        <taxon>Aspergillaceae</taxon>
        <taxon>Aspergillus</taxon>
        <taxon>Aspergillus subgen. Circumdati</taxon>
    </lineage>
</organism>
<accession>A0A5N5WP88</accession>
<name>A0A5N5WP88_9EURO</name>
<dbReference type="SUPFAM" id="SSF56219">
    <property type="entry name" value="DNase I-like"/>
    <property type="match status" value="1"/>
</dbReference>